<dbReference type="Proteomes" id="UP000466794">
    <property type="component" value="Unassembled WGS sequence"/>
</dbReference>
<dbReference type="RefSeq" id="WP_157392800.1">
    <property type="nucleotide sequence ID" value="NZ_WRPP01000012.1"/>
</dbReference>
<dbReference type="Pfam" id="PF06722">
    <property type="entry name" value="EryCIII-like_C"/>
    <property type="match status" value="1"/>
</dbReference>
<dbReference type="GO" id="GO:0017000">
    <property type="term" value="P:antibiotic biosynthetic process"/>
    <property type="evidence" value="ECO:0007669"/>
    <property type="project" value="UniProtKB-ARBA"/>
</dbReference>
<comment type="caution">
    <text evidence="2">The sequence shown here is derived from an EMBL/GenBank/DDBJ whole genome shotgun (WGS) entry which is preliminary data.</text>
</comment>
<dbReference type="GO" id="GO:0016020">
    <property type="term" value="C:membrane"/>
    <property type="evidence" value="ECO:0007669"/>
    <property type="project" value="GOC"/>
</dbReference>
<dbReference type="PANTHER" id="PTHR48050:SF13">
    <property type="entry name" value="STEROL 3-BETA-GLUCOSYLTRANSFERASE UGT80A2"/>
    <property type="match status" value="1"/>
</dbReference>
<protein>
    <submittedName>
        <fullName evidence="2">Glycosyltransferase</fullName>
    </submittedName>
</protein>
<dbReference type="InterPro" id="IPR002213">
    <property type="entry name" value="UDP_glucos_trans"/>
</dbReference>
<dbReference type="AlphaFoldDB" id="A0A7K1V9R5"/>
<proteinExistence type="predicted"/>
<dbReference type="GO" id="GO:0016758">
    <property type="term" value="F:hexosyltransferase activity"/>
    <property type="evidence" value="ECO:0007669"/>
    <property type="project" value="UniProtKB-ARBA"/>
</dbReference>
<organism evidence="2 3">
    <name type="scientific">Nocardia terrae</name>
    <dbReference type="NCBI Taxonomy" id="2675851"/>
    <lineage>
        <taxon>Bacteria</taxon>
        <taxon>Bacillati</taxon>
        <taxon>Actinomycetota</taxon>
        <taxon>Actinomycetes</taxon>
        <taxon>Mycobacteriales</taxon>
        <taxon>Nocardiaceae</taxon>
        <taxon>Nocardia</taxon>
    </lineage>
</organism>
<dbReference type="Gene3D" id="3.40.50.2000">
    <property type="entry name" value="Glycogen Phosphorylase B"/>
    <property type="match status" value="3"/>
</dbReference>
<evidence type="ECO:0000313" key="2">
    <source>
        <dbReference type="EMBL" id="MVU83241.1"/>
    </source>
</evidence>
<accession>A0A7K1V9R5</accession>
<dbReference type="PANTHER" id="PTHR48050">
    <property type="entry name" value="STEROL 3-BETA-GLUCOSYLTRANSFERASE"/>
    <property type="match status" value="1"/>
</dbReference>
<reference evidence="2 3" key="1">
    <citation type="submission" date="2019-12" db="EMBL/GenBank/DDBJ databases">
        <title>Nocardia sp. nov. ET3-3 isolated from soil.</title>
        <authorList>
            <person name="Kanchanasin P."/>
            <person name="Tanasupawat S."/>
            <person name="Yuki M."/>
            <person name="Kudo T."/>
        </authorList>
    </citation>
    <scope>NUCLEOTIDE SEQUENCE [LARGE SCALE GENOMIC DNA]</scope>
    <source>
        <strain evidence="2 3">ET3-3</strain>
    </source>
</reference>
<evidence type="ECO:0000259" key="1">
    <source>
        <dbReference type="Pfam" id="PF06722"/>
    </source>
</evidence>
<name>A0A7K1V9R5_9NOCA</name>
<gene>
    <name evidence="2" type="ORF">GPX89_39140</name>
</gene>
<keyword evidence="2" id="KW-0808">Transferase</keyword>
<dbReference type="GO" id="GO:0009247">
    <property type="term" value="P:glycolipid biosynthetic process"/>
    <property type="evidence" value="ECO:0007669"/>
    <property type="project" value="UniProtKB-ARBA"/>
</dbReference>
<feature type="domain" description="Erythromycin biosynthesis protein CIII-like C-terminal" evidence="1">
    <location>
        <begin position="189"/>
        <end position="331"/>
    </location>
</feature>
<dbReference type="GO" id="GO:0008194">
    <property type="term" value="F:UDP-glycosyltransferase activity"/>
    <property type="evidence" value="ECO:0007669"/>
    <property type="project" value="InterPro"/>
</dbReference>
<dbReference type="InterPro" id="IPR010610">
    <property type="entry name" value="EryCIII-like_C"/>
</dbReference>
<dbReference type="CDD" id="cd03784">
    <property type="entry name" value="GT1_Gtf-like"/>
    <property type="match status" value="1"/>
</dbReference>
<keyword evidence="3" id="KW-1185">Reference proteome</keyword>
<dbReference type="FunFam" id="3.40.50.2000:FF:000072">
    <property type="entry name" value="Glycosyl transferase"/>
    <property type="match status" value="1"/>
</dbReference>
<dbReference type="EMBL" id="WRPP01000012">
    <property type="protein sequence ID" value="MVU83241.1"/>
    <property type="molecule type" value="Genomic_DNA"/>
</dbReference>
<evidence type="ECO:0000313" key="3">
    <source>
        <dbReference type="Proteomes" id="UP000466794"/>
    </source>
</evidence>
<dbReference type="InterPro" id="IPR050426">
    <property type="entry name" value="Glycosyltransferase_28"/>
</dbReference>
<sequence length="335" mass="35413">MRVLFASLATVGHAFPLIPVAVAAQRAGCEVHFAAGEAVHGVLGAHGVRAFRPADCFSEIYAEDIEEGLRRVRPDLVVHEWGVPGVAVAAHRHGIPGVWHGFGRYFPDGIGLELPTRIPGLPGLPHIDICPPSLQDKAFLEAERIALRPMPYSEPGGRQSAADIPECVSLIYLTLGSVFATPELLTTAINGLAHLDAHIVVATGRLDPRELGPLPGNVSVRAWVPQGEVIRRAELVVHHGGSGTMLDALNFGVPQLVLPQGADQFANTIALEAVGAGIGLMSGDVEAGTIADCAARLLPHTRNPYRDASEAIAAEIARMPGPDEVVSRLREVAGR</sequence>
<dbReference type="SUPFAM" id="SSF53756">
    <property type="entry name" value="UDP-Glycosyltransferase/glycogen phosphorylase"/>
    <property type="match status" value="1"/>
</dbReference>